<accession>A0A497XL07</accession>
<comment type="caution">
    <text evidence="2">The sequence shown here is derived from an EMBL/GenBank/DDBJ whole genome shotgun (WGS) entry which is preliminary data.</text>
</comment>
<gene>
    <name evidence="2" type="ORF">DFR35_0641</name>
</gene>
<sequence>MNLKLKALAVALPLAFAASSYAADEPKKDAEPAPDWSWTGHVDANSAYYLRGITNTYGNNKWEKGAPATYANKGDAKVSNSWGDAPESRDPAMQWGFDITHSSGFYVGYWASTLTYSYKKVGESYDIYKKSLAGGPPVPGAGFYDSEKSIENDIYGGYTGKVGDLGYDLGLTYYYYLDGTHSNAPETKIKLTYGEFGLQAQTLLEDTIWGNQADTYWSLTWTKPLPYDITFTANAGYYTYGKEGKYLGSKDTAKGGSPTCNSAAGSGQTNGFFFVNGCYESFNTNGTINRDAKVVSGAFRHLILGIAQPIGETGLTWNAQAIISGYNRFNIKQDDKLTVGIAYAF</sequence>
<evidence type="ECO:0000256" key="1">
    <source>
        <dbReference type="SAM" id="SignalP"/>
    </source>
</evidence>
<proteinExistence type="predicted"/>
<name>A0A497XL07_9PROT</name>
<dbReference type="Proteomes" id="UP000268908">
    <property type="component" value="Unassembled WGS sequence"/>
</dbReference>
<evidence type="ECO:0000313" key="3">
    <source>
        <dbReference type="Proteomes" id="UP000268908"/>
    </source>
</evidence>
<dbReference type="AlphaFoldDB" id="A0A497XL07"/>
<keyword evidence="3" id="KW-1185">Reference proteome</keyword>
<feature type="chain" id="PRO_5019835649" evidence="1">
    <location>
        <begin position="23"/>
        <end position="345"/>
    </location>
</feature>
<dbReference type="InterPro" id="IPR010239">
    <property type="entry name" value="CHP02001"/>
</dbReference>
<dbReference type="EMBL" id="RCCI01000004">
    <property type="protein sequence ID" value="RLJ68087.1"/>
    <property type="molecule type" value="Genomic_DNA"/>
</dbReference>
<organism evidence="2 3">
    <name type="scientific">Sulfurisoma sediminicola</name>
    <dbReference type="NCBI Taxonomy" id="1381557"/>
    <lineage>
        <taxon>Bacteria</taxon>
        <taxon>Pseudomonadati</taxon>
        <taxon>Pseudomonadota</taxon>
        <taxon>Betaproteobacteria</taxon>
        <taxon>Nitrosomonadales</taxon>
        <taxon>Sterolibacteriaceae</taxon>
        <taxon>Sulfurisoma</taxon>
    </lineage>
</organism>
<evidence type="ECO:0000313" key="2">
    <source>
        <dbReference type="EMBL" id="RLJ68087.1"/>
    </source>
</evidence>
<dbReference type="RefSeq" id="WP_121240012.1">
    <property type="nucleotide sequence ID" value="NZ_BHVV01000001.1"/>
</dbReference>
<dbReference type="OrthoDB" id="9793561at2"/>
<protein>
    <submittedName>
        <fullName evidence="2">Uncharacterized protein (TIGR02001 family)</fullName>
    </submittedName>
</protein>
<feature type="signal peptide" evidence="1">
    <location>
        <begin position="1"/>
        <end position="22"/>
    </location>
</feature>
<keyword evidence="1" id="KW-0732">Signal</keyword>
<dbReference type="Pfam" id="PF09694">
    <property type="entry name" value="Gcw_chp"/>
    <property type="match status" value="1"/>
</dbReference>
<reference evidence="2 3" key="1">
    <citation type="submission" date="2018-10" db="EMBL/GenBank/DDBJ databases">
        <title>Genomic Encyclopedia of Type Strains, Phase IV (KMG-IV): sequencing the most valuable type-strain genomes for metagenomic binning, comparative biology and taxonomic classification.</title>
        <authorList>
            <person name="Goeker M."/>
        </authorList>
    </citation>
    <scope>NUCLEOTIDE SEQUENCE [LARGE SCALE GENOMIC DNA]</scope>
    <source>
        <strain evidence="2 3">DSM 26916</strain>
    </source>
</reference>